<evidence type="ECO:0000256" key="1">
    <source>
        <dbReference type="ARBA" id="ARBA00004167"/>
    </source>
</evidence>
<dbReference type="EMBL" id="DF970239">
    <property type="protein sequence ID" value="GAP66967.1"/>
    <property type="molecule type" value="Genomic_DNA"/>
</dbReference>
<organism evidence="11">
    <name type="scientific">Mizugakiibacter sediminis</name>
    <dbReference type="NCBI Taxonomy" id="1475481"/>
    <lineage>
        <taxon>Bacteria</taxon>
        <taxon>Pseudomonadati</taxon>
        <taxon>Pseudomonadota</taxon>
        <taxon>Gammaproteobacteria</taxon>
        <taxon>Lysobacterales</taxon>
        <taxon>Rhodanobacteraceae</taxon>
        <taxon>Mizugakiibacter</taxon>
    </lineage>
</organism>
<dbReference type="Proteomes" id="UP000253740">
    <property type="component" value="Unassembled WGS sequence"/>
</dbReference>
<dbReference type="GO" id="GO:0044877">
    <property type="term" value="F:protein-containing complex binding"/>
    <property type="evidence" value="ECO:0007669"/>
    <property type="project" value="InterPro"/>
</dbReference>
<dbReference type="InterPro" id="IPR018704">
    <property type="entry name" value="SecYEG/CpoB_TPR"/>
</dbReference>
<evidence type="ECO:0000256" key="8">
    <source>
        <dbReference type="SAM" id="Phobius"/>
    </source>
</evidence>
<dbReference type="OrthoDB" id="9789675at2"/>
<evidence type="ECO:0000256" key="5">
    <source>
        <dbReference type="ARBA" id="ARBA00022989"/>
    </source>
</evidence>
<dbReference type="HOGENOM" id="CLU_084785_1_0_6"/>
<accession>A0A0K8QRE2</accession>
<dbReference type="InterPro" id="IPR026039">
    <property type="entry name" value="YfgM"/>
</dbReference>
<sequence length="215" mass="23195">MAFEAYDEYEQSEKLRQWLRENGLSIAVGIVLGLLLIFGWQQWRSHRAQHRAEAAARYDALQMAADAQQTEQADTLTDQLMKDYADTPYAAFAAGERAARLIDKGQFDQARTALAWAEAHAGDAALKSLFTLRLARVDLAQGKADAALARLGTLPAGTYVALAQELRGDALVKLGRGSDAHAAYAAALAALPEDAPQRSLLQVKLDDTTPAGGSK</sequence>
<dbReference type="GO" id="GO:0005886">
    <property type="term" value="C:plasma membrane"/>
    <property type="evidence" value="ECO:0007669"/>
    <property type="project" value="UniProtKB-SubCell"/>
</dbReference>
<feature type="domain" description="Ancillary SecYEG translocon subunit/Cell division coordinator CpoB TPR" evidence="9">
    <location>
        <begin position="16"/>
        <end position="207"/>
    </location>
</feature>
<evidence type="ECO:0000256" key="7">
    <source>
        <dbReference type="ARBA" id="ARBA00023186"/>
    </source>
</evidence>
<dbReference type="EMBL" id="DF952378">
    <property type="protein sequence ID" value="GAN44119.1"/>
    <property type="molecule type" value="Genomic_DNA"/>
</dbReference>
<reference evidence="10" key="1">
    <citation type="submission" date="2015-03" db="EMBL/GenBank/DDBJ databases">
        <title>Draft genome sequence of Mizugakiibacter sediminis skMP5.</title>
        <authorList>
            <person name="Watanabe T."/>
            <person name="Kojima H."/>
            <person name="Fukui M."/>
        </authorList>
    </citation>
    <scope>NUCLEOTIDE SEQUENCE</scope>
    <source>
        <strain evidence="10">SkMP5</strain>
    </source>
</reference>
<dbReference type="Pfam" id="PF09976">
    <property type="entry name" value="TPR_21"/>
    <property type="match status" value="1"/>
</dbReference>
<evidence type="ECO:0000259" key="9">
    <source>
        <dbReference type="Pfam" id="PF09976"/>
    </source>
</evidence>
<feature type="transmembrane region" description="Helical" evidence="8">
    <location>
        <begin position="23"/>
        <end position="41"/>
    </location>
</feature>
<evidence type="ECO:0000256" key="4">
    <source>
        <dbReference type="ARBA" id="ARBA00022692"/>
    </source>
</evidence>
<keyword evidence="3" id="KW-1003">Cell membrane</keyword>
<evidence type="ECO:0000256" key="6">
    <source>
        <dbReference type="ARBA" id="ARBA00023136"/>
    </source>
</evidence>
<keyword evidence="6 8" id="KW-0472">Membrane</keyword>
<evidence type="ECO:0000256" key="2">
    <source>
        <dbReference type="ARBA" id="ARBA00004236"/>
    </source>
</evidence>
<name>A0A0K8QRE2_9GAMM</name>
<evidence type="ECO:0000256" key="3">
    <source>
        <dbReference type="ARBA" id="ARBA00022475"/>
    </source>
</evidence>
<reference evidence="11" key="2">
    <citation type="submission" date="2015-08" db="EMBL/GenBank/DDBJ databases">
        <title>Complete DNA Sequence of Pseudomonas syringae pv. actinidiae, the Causal Agent of Kiwifruit Canker Disease.</title>
        <authorList>
            <person name="Rikkerink E.H.A."/>
            <person name="Fineran P.C."/>
        </authorList>
    </citation>
    <scope>NUCLEOTIDE SEQUENCE</scope>
    <source>
        <strain evidence="11">SkMP5</strain>
    </source>
</reference>
<protein>
    <recommendedName>
        <fullName evidence="9">Ancillary SecYEG translocon subunit/Cell division coordinator CpoB TPR domain-containing protein</fullName>
    </recommendedName>
</protein>
<comment type="subcellular location">
    <subcellularLocation>
        <location evidence="2">Cell membrane</location>
    </subcellularLocation>
    <subcellularLocation>
        <location evidence="1">Membrane</location>
        <topology evidence="1">Single-pass membrane protein</topology>
    </subcellularLocation>
</comment>
<dbReference type="AlphaFoldDB" id="A0A0K8QRE2"/>
<keyword evidence="12" id="KW-1185">Reference proteome</keyword>
<keyword evidence="7" id="KW-0143">Chaperone</keyword>
<dbReference type="PIRSF" id="PIRSF006170">
    <property type="entry name" value="YfgM"/>
    <property type="match status" value="1"/>
</dbReference>
<gene>
    <name evidence="10" type="ORF">MBSD_0639</name>
    <name evidence="11" type="ORF">MBSD_n2283</name>
</gene>
<evidence type="ECO:0000313" key="10">
    <source>
        <dbReference type="EMBL" id="GAN44119.1"/>
    </source>
</evidence>
<keyword evidence="5 8" id="KW-1133">Transmembrane helix</keyword>
<dbReference type="RefSeq" id="WP_062537526.1">
    <property type="nucleotide sequence ID" value="NZ_DF970239.1"/>
</dbReference>
<dbReference type="PANTHER" id="PTHR38035:SF1">
    <property type="entry name" value="ANCILLARY SECYEG TRANSLOCON SUBUNIT"/>
    <property type="match status" value="1"/>
</dbReference>
<proteinExistence type="predicted"/>
<evidence type="ECO:0000313" key="11">
    <source>
        <dbReference type="EMBL" id="GAP66967.1"/>
    </source>
</evidence>
<dbReference type="PANTHER" id="PTHR38035">
    <property type="entry name" value="UPF0070 PROTEIN YFGM"/>
    <property type="match status" value="1"/>
</dbReference>
<keyword evidence="4 8" id="KW-0812">Transmembrane</keyword>
<dbReference type="STRING" id="1475481.GCA_000953855_02329"/>
<evidence type="ECO:0000313" key="12">
    <source>
        <dbReference type="Proteomes" id="UP000253740"/>
    </source>
</evidence>